<dbReference type="EMBL" id="BARU01008840">
    <property type="protein sequence ID" value="GAH45569.1"/>
    <property type="molecule type" value="Genomic_DNA"/>
</dbReference>
<protein>
    <submittedName>
        <fullName evidence="2">Uncharacterized protein</fullName>
    </submittedName>
</protein>
<dbReference type="AlphaFoldDB" id="X1GVE0"/>
<sequence>MLGFECEPRSASGEREHHIVLVIGHTMNSDLWLPEAQRGYFDPVPLLDESQVVITNTAWVDYFIVHDTNYGMYLNLSPASLSLTGPGGRVLTNVLCFLPGDIKCPFPNAKKMAEWFHWFVVDSYESLLEGVGITLGGRARLWMNEARDSLQNVLRAPVFRILLVRKEAYLSHLSETLDRQGVGLDLESHNRLRELPDLFWLIEATLPDLYSVNRSKLADIVIPATVAPIDPEATGHVDPELPDPTGTVSLVLDSVRSMAYARFPGFQIFKNPEEPQGLDIEAAPSPIEDHMPLFEDPSSPRDIPRW</sequence>
<comment type="caution">
    <text evidence="2">The sequence shown here is derived from an EMBL/GenBank/DDBJ whole genome shotgun (WGS) entry which is preliminary data.</text>
</comment>
<name>X1GVE0_9ZZZZ</name>
<feature type="compositionally biased region" description="Basic and acidic residues" evidence="1">
    <location>
        <begin position="287"/>
        <end position="306"/>
    </location>
</feature>
<evidence type="ECO:0000256" key="1">
    <source>
        <dbReference type="SAM" id="MobiDB-lite"/>
    </source>
</evidence>
<reference evidence="2" key="1">
    <citation type="journal article" date="2014" name="Front. Microbiol.">
        <title>High frequency of phylogenetically diverse reductive dehalogenase-homologous genes in deep subseafloor sedimentary metagenomes.</title>
        <authorList>
            <person name="Kawai M."/>
            <person name="Futagami T."/>
            <person name="Toyoda A."/>
            <person name="Takaki Y."/>
            <person name="Nishi S."/>
            <person name="Hori S."/>
            <person name="Arai W."/>
            <person name="Tsubouchi T."/>
            <person name="Morono Y."/>
            <person name="Uchiyama I."/>
            <person name="Ito T."/>
            <person name="Fujiyama A."/>
            <person name="Inagaki F."/>
            <person name="Takami H."/>
        </authorList>
    </citation>
    <scope>NUCLEOTIDE SEQUENCE</scope>
    <source>
        <strain evidence="2">Expedition CK06-06</strain>
    </source>
</reference>
<accession>X1GVE0</accession>
<evidence type="ECO:0000313" key="2">
    <source>
        <dbReference type="EMBL" id="GAH45569.1"/>
    </source>
</evidence>
<proteinExistence type="predicted"/>
<organism evidence="2">
    <name type="scientific">marine sediment metagenome</name>
    <dbReference type="NCBI Taxonomy" id="412755"/>
    <lineage>
        <taxon>unclassified sequences</taxon>
        <taxon>metagenomes</taxon>
        <taxon>ecological metagenomes</taxon>
    </lineage>
</organism>
<feature type="region of interest" description="Disordered" evidence="1">
    <location>
        <begin position="272"/>
        <end position="306"/>
    </location>
</feature>
<gene>
    <name evidence="2" type="ORF">S03H2_17183</name>
</gene>